<keyword evidence="8" id="KW-1185">Reference proteome</keyword>
<comment type="catalytic activity">
    <reaction evidence="5 6">
        <text>geranylgeranyl diphosphate + L-cysteinyl-[protein] = S-geranylgeranyl-L-cysteinyl-[protein] + diphosphate</text>
        <dbReference type="Rhea" id="RHEA:21240"/>
        <dbReference type="Rhea" id="RHEA-COMP:10131"/>
        <dbReference type="Rhea" id="RHEA-COMP:11537"/>
        <dbReference type="ChEBI" id="CHEBI:29950"/>
        <dbReference type="ChEBI" id="CHEBI:33019"/>
        <dbReference type="ChEBI" id="CHEBI:57533"/>
        <dbReference type="ChEBI" id="CHEBI:86021"/>
        <dbReference type="EC" id="2.5.1.60"/>
    </reaction>
</comment>
<sequence>MHGRVKVRTTEEERERKKKEQVLKMRAYRAAMTRIQKKRSLGELDDEMLGLTVQILLRNPDITTLWNIRRECVLRKTAELQKAMEEDEARSKQEVGKEDESNKPKVVKEDESDTPKVKKEDESDKPKVGEQADGDKKAAEQKKEDTKEILAQQLQSIYKTELDLTEQCLMVNPKSYNGWHHRCWTLEQNPQADWQRELQLCNKYLKYDERNFHTWDYRRYVSDKASVPAEQELDFCTEKIKVNFSNYSSWHHRSLLLPKLYPNEQQDRPMSEHKLKEELEMVLTAAFTDPNDSSAWFYQRWLLGNGAHSEQTATVAAFRCWPHKAQLSLKKSHPELAQLTVQLISGQQTLQLQPWTAVNSEKNQWQCEQAIAIDPSQDYFLDVAGQRMQLAVQPSDQSLYYFVPPHATSSCSKELLTELQTQLQSCLDLLEYEPDSKWTLLTSALLMRAIDVSSYHEQSLTHLAKLEQVDALRQGYYKDLSARWTMEMALAKWPTSSSYPQLFELPTKMPRMPYAQYLIVADKISS</sequence>
<organism evidence="8 9">
    <name type="scientific">Drosophila arizonae</name>
    <name type="common">Fruit fly</name>
    <dbReference type="NCBI Taxonomy" id="7263"/>
    <lineage>
        <taxon>Eukaryota</taxon>
        <taxon>Metazoa</taxon>
        <taxon>Ecdysozoa</taxon>
        <taxon>Arthropoda</taxon>
        <taxon>Hexapoda</taxon>
        <taxon>Insecta</taxon>
        <taxon>Pterygota</taxon>
        <taxon>Neoptera</taxon>
        <taxon>Endopterygota</taxon>
        <taxon>Diptera</taxon>
        <taxon>Brachycera</taxon>
        <taxon>Muscomorpha</taxon>
        <taxon>Ephydroidea</taxon>
        <taxon>Drosophilidae</taxon>
        <taxon>Drosophila</taxon>
    </lineage>
</organism>
<evidence type="ECO:0000256" key="1">
    <source>
        <dbReference type="ARBA" id="ARBA00006734"/>
    </source>
</evidence>
<evidence type="ECO:0000256" key="5">
    <source>
        <dbReference type="ARBA" id="ARBA00047658"/>
    </source>
</evidence>
<dbReference type="Proteomes" id="UP000694904">
    <property type="component" value="Chromosome 2"/>
</dbReference>
<keyword evidence="3 6" id="KW-0808">Transferase</keyword>
<dbReference type="InterPro" id="IPR002088">
    <property type="entry name" value="Prenyl_trans_a"/>
</dbReference>
<dbReference type="Gene3D" id="1.25.40.120">
    <property type="entry name" value="Protein prenylyltransferase"/>
    <property type="match status" value="2"/>
</dbReference>
<reference evidence="9" key="3">
    <citation type="submission" date="2025-08" db="UniProtKB">
        <authorList>
            <consortium name="RefSeq"/>
        </authorList>
    </citation>
    <scope>IDENTIFICATION</scope>
    <source>
        <tissue evidence="9">Whole organism</tissue>
    </source>
</reference>
<evidence type="ECO:0000256" key="2">
    <source>
        <dbReference type="ARBA" id="ARBA00022602"/>
    </source>
</evidence>
<gene>
    <name evidence="9" type="primary">LOC108609184</name>
</gene>
<dbReference type="PROSITE" id="PS51147">
    <property type="entry name" value="PFTA"/>
    <property type="match status" value="4"/>
</dbReference>
<keyword evidence="2 6" id="KW-0637">Prenyltransferase</keyword>
<dbReference type="RefSeq" id="XP_017856398.1">
    <property type="nucleotide sequence ID" value="XM_018000909.1"/>
</dbReference>
<dbReference type="GeneID" id="108609184"/>
<accession>A0ABM1NN62</accession>
<reference evidence="8" key="2">
    <citation type="journal article" date="2016" name="G3 (Bethesda)">
        <title>Genome Evolution in Three Species of Cactophilic Drosophila.</title>
        <authorList>
            <person name="Sanchez-Flores A."/>
            <person name="Penazola F."/>
            <person name="Carpinteyro-Ponce J."/>
            <person name="Nazario-Yepiz N."/>
            <person name="Abreu-Goodger C."/>
            <person name="Machado C.A."/>
            <person name="Markow T.A."/>
        </authorList>
    </citation>
    <scope>NUCLEOTIDE SEQUENCE [LARGE SCALE GENOMIC DNA]</scope>
</reference>
<evidence type="ECO:0000313" key="8">
    <source>
        <dbReference type="Proteomes" id="UP000694904"/>
    </source>
</evidence>
<keyword evidence="4" id="KW-0677">Repeat</keyword>
<dbReference type="Pfam" id="PF01239">
    <property type="entry name" value="PPTA"/>
    <property type="match status" value="4"/>
</dbReference>
<comment type="function">
    <text evidence="6">Catalyzes the transfer of a geranyl-geranyl moiety from geranyl-geranyl pyrophosphate to cysteines occuring in specific C-terminal amino acid sequences.</text>
</comment>
<name>A0ABM1NN62_DROAR</name>
<dbReference type="EC" id="2.5.1.60" evidence="6"/>
<reference evidence="8" key="1">
    <citation type="journal article" date="1997" name="Nucleic Acids Res.">
        <title>tRNAscan-SE: a program for improved detection of transfer RNA genes in genomic sequence.</title>
        <authorList>
            <person name="Lowe T.M."/>
            <person name="Eddy S.R."/>
        </authorList>
    </citation>
    <scope>NUCLEOTIDE SEQUENCE [LARGE SCALE GENOMIC DNA]</scope>
</reference>
<evidence type="ECO:0000313" key="9">
    <source>
        <dbReference type="RefSeq" id="XP_017856398.1"/>
    </source>
</evidence>
<dbReference type="Gene3D" id="2.60.40.1130">
    <property type="entry name" value="Rab geranylgeranyltransferase alpha-subunit, insert domain"/>
    <property type="match status" value="1"/>
</dbReference>
<dbReference type="PANTHER" id="PTHR11129:SF2">
    <property type="entry name" value="GERANYLGERANYL TRANSFERASE TYPE-2 SUBUNIT ALPHA"/>
    <property type="match status" value="1"/>
</dbReference>
<proteinExistence type="inferred from homology"/>
<feature type="region of interest" description="Disordered" evidence="7">
    <location>
        <begin position="83"/>
        <end position="146"/>
    </location>
</feature>
<evidence type="ECO:0000256" key="7">
    <source>
        <dbReference type="SAM" id="MobiDB-lite"/>
    </source>
</evidence>
<evidence type="ECO:0000256" key="6">
    <source>
        <dbReference type="RuleBase" id="RU367120"/>
    </source>
</evidence>
<dbReference type="GO" id="GO:0016740">
    <property type="term" value="F:transferase activity"/>
    <property type="evidence" value="ECO:0007669"/>
    <property type="project" value="UniProtKB-KW"/>
</dbReference>
<protein>
    <recommendedName>
        <fullName evidence="6">Geranylgeranyl transferase type-2 subunit alpha</fullName>
        <ecNumber evidence="6">2.5.1.60</ecNumber>
    </recommendedName>
    <alternativeName>
        <fullName evidence="6">Geranylgeranyl transferase type II subunit alpha</fullName>
    </alternativeName>
</protein>
<dbReference type="SUPFAM" id="SSF48439">
    <property type="entry name" value="Protein prenylyltransferase"/>
    <property type="match status" value="1"/>
</dbReference>
<evidence type="ECO:0000256" key="3">
    <source>
        <dbReference type="ARBA" id="ARBA00022679"/>
    </source>
</evidence>
<dbReference type="PANTHER" id="PTHR11129">
    <property type="entry name" value="PROTEIN FARNESYLTRANSFERASE ALPHA SUBUNIT/RAB GERANYLGERANYL TRANSFERASE ALPHA SUBUNIT"/>
    <property type="match status" value="1"/>
</dbReference>
<evidence type="ECO:0000256" key="4">
    <source>
        <dbReference type="ARBA" id="ARBA00022737"/>
    </source>
</evidence>
<comment type="similarity">
    <text evidence="1 6">Belongs to the protein prenyltransferase subunit alpha family.</text>
</comment>